<keyword evidence="2" id="KW-1185">Reference proteome</keyword>
<sequence length="146" mass="16860">MDSSPIQTPPNHVSSINISARRHCGIRLSHKRQVDSQQSLWWLFKLSKFHHPTLLGTCHGYNADIPVKLTMCRTIKEDLDEEDGIVARTSTSNAVGANRSTKLMICFSQDRKAFAKRPSSPWEQFMPIFLKYQRHGPRPYNFHRIL</sequence>
<name>A0AAE0XV84_9GAST</name>
<proteinExistence type="predicted"/>
<dbReference type="Proteomes" id="UP001283361">
    <property type="component" value="Unassembled WGS sequence"/>
</dbReference>
<comment type="caution">
    <text evidence="1">The sequence shown here is derived from an EMBL/GenBank/DDBJ whole genome shotgun (WGS) entry which is preliminary data.</text>
</comment>
<protein>
    <submittedName>
        <fullName evidence="1">Uncharacterized protein</fullName>
    </submittedName>
</protein>
<reference evidence="1" key="1">
    <citation type="journal article" date="2023" name="G3 (Bethesda)">
        <title>A reference genome for the long-term kleptoplast-retaining sea slug Elysia crispata morphotype clarki.</title>
        <authorList>
            <person name="Eastman K.E."/>
            <person name="Pendleton A.L."/>
            <person name="Shaikh M.A."/>
            <person name="Suttiyut T."/>
            <person name="Ogas R."/>
            <person name="Tomko P."/>
            <person name="Gavelis G."/>
            <person name="Widhalm J.R."/>
            <person name="Wisecaver J.H."/>
        </authorList>
    </citation>
    <scope>NUCLEOTIDE SEQUENCE</scope>
    <source>
        <strain evidence="1">ECLA1</strain>
    </source>
</reference>
<dbReference type="AlphaFoldDB" id="A0AAE0XV84"/>
<gene>
    <name evidence="1" type="ORF">RRG08_002732</name>
</gene>
<organism evidence="1 2">
    <name type="scientific">Elysia crispata</name>
    <name type="common">lettuce slug</name>
    <dbReference type="NCBI Taxonomy" id="231223"/>
    <lineage>
        <taxon>Eukaryota</taxon>
        <taxon>Metazoa</taxon>
        <taxon>Spiralia</taxon>
        <taxon>Lophotrochozoa</taxon>
        <taxon>Mollusca</taxon>
        <taxon>Gastropoda</taxon>
        <taxon>Heterobranchia</taxon>
        <taxon>Euthyneura</taxon>
        <taxon>Panpulmonata</taxon>
        <taxon>Sacoglossa</taxon>
        <taxon>Placobranchoidea</taxon>
        <taxon>Plakobranchidae</taxon>
        <taxon>Elysia</taxon>
    </lineage>
</organism>
<evidence type="ECO:0000313" key="1">
    <source>
        <dbReference type="EMBL" id="KAK3712402.1"/>
    </source>
</evidence>
<accession>A0AAE0XV84</accession>
<evidence type="ECO:0000313" key="2">
    <source>
        <dbReference type="Proteomes" id="UP001283361"/>
    </source>
</evidence>
<dbReference type="EMBL" id="JAWDGP010007584">
    <property type="protein sequence ID" value="KAK3712402.1"/>
    <property type="molecule type" value="Genomic_DNA"/>
</dbReference>